<dbReference type="InterPro" id="IPR029030">
    <property type="entry name" value="Caspase-like_dom_sf"/>
</dbReference>
<dbReference type="InterPro" id="IPR029031">
    <property type="entry name" value="Gingipain_N_sf"/>
</dbReference>
<dbReference type="Gene3D" id="2.60.40.3800">
    <property type="match status" value="1"/>
</dbReference>
<evidence type="ECO:0000313" key="4">
    <source>
        <dbReference type="EMBL" id="HGZ44060.1"/>
    </source>
</evidence>
<dbReference type="InterPro" id="IPR001769">
    <property type="entry name" value="Gingipain"/>
</dbReference>
<dbReference type="GO" id="GO:0006508">
    <property type="term" value="P:proteolysis"/>
    <property type="evidence" value="ECO:0007669"/>
    <property type="project" value="InterPro"/>
</dbReference>
<dbReference type="Gene3D" id="2.60.40.4070">
    <property type="match status" value="1"/>
</dbReference>
<dbReference type="GO" id="GO:0008234">
    <property type="term" value="F:cysteine-type peptidase activity"/>
    <property type="evidence" value="ECO:0007669"/>
    <property type="project" value="InterPro"/>
</dbReference>
<dbReference type="Gene3D" id="3.40.50.10390">
    <property type="entry name" value="Gingipain r, domain 1"/>
    <property type="match status" value="1"/>
</dbReference>
<feature type="chain" id="PRO_5032477066" description="Gingipain domain-containing protein" evidence="2">
    <location>
        <begin position="25"/>
        <end position="1430"/>
    </location>
</feature>
<dbReference type="InterPro" id="IPR038490">
    <property type="entry name" value="Gingipain_propep_sf"/>
</dbReference>
<dbReference type="EMBL" id="DSQF01000022">
    <property type="protein sequence ID" value="HGZ44060.1"/>
    <property type="molecule type" value="Genomic_DNA"/>
</dbReference>
<dbReference type="SUPFAM" id="SSF52129">
    <property type="entry name" value="Caspase-like"/>
    <property type="match status" value="1"/>
</dbReference>
<dbReference type="Pfam" id="PF01364">
    <property type="entry name" value="Peptidase_C25"/>
    <property type="match status" value="1"/>
</dbReference>
<dbReference type="Gene3D" id="3.40.50.1460">
    <property type="match status" value="1"/>
</dbReference>
<organism evidence="4">
    <name type="scientific">Eiseniibacteriota bacterium</name>
    <dbReference type="NCBI Taxonomy" id="2212470"/>
    <lineage>
        <taxon>Bacteria</taxon>
        <taxon>Candidatus Eiseniibacteriota</taxon>
    </lineage>
</organism>
<accession>A0A832MKQ7</accession>
<proteinExistence type="predicted"/>
<name>A0A832MKQ7_UNCEI</name>
<reference evidence="4" key="1">
    <citation type="journal article" date="2020" name="mSystems">
        <title>Genome- and Community-Level Interaction Insights into Carbon Utilization and Element Cycling Functions of Hydrothermarchaeota in Hydrothermal Sediment.</title>
        <authorList>
            <person name="Zhou Z."/>
            <person name="Liu Y."/>
            <person name="Xu W."/>
            <person name="Pan J."/>
            <person name="Luo Z.H."/>
            <person name="Li M."/>
        </authorList>
    </citation>
    <scope>NUCLEOTIDE SEQUENCE [LARGE SCALE GENOMIC DNA]</scope>
    <source>
        <strain evidence="4">SpSt-381</strain>
    </source>
</reference>
<evidence type="ECO:0000256" key="1">
    <source>
        <dbReference type="ARBA" id="ARBA00022729"/>
    </source>
</evidence>
<evidence type="ECO:0000256" key="2">
    <source>
        <dbReference type="SAM" id="SignalP"/>
    </source>
</evidence>
<protein>
    <recommendedName>
        <fullName evidence="3">Gingipain domain-containing protein</fullName>
    </recommendedName>
</protein>
<evidence type="ECO:0000259" key="3">
    <source>
        <dbReference type="Pfam" id="PF01364"/>
    </source>
</evidence>
<gene>
    <name evidence="4" type="ORF">ENR23_11690</name>
</gene>
<feature type="domain" description="Gingipain" evidence="3">
    <location>
        <begin position="646"/>
        <end position="1097"/>
    </location>
</feature>
<keyword evidence="1 2" id="KW-0732">Signal</keyword>
<comment type="caution">
    <text evidence="4">The sequence shown here is derived from an EMBL/GenBank/DDBJ whole genome shotgun (WGS) entry which is preliminary data.</text>
</comment>
<sequence>MRPILPSLAAAAVLALALASRAAAAPEGPLRVVASDERGVTLRLELGAVEVVRDGEGRAWIEADGLPRYAVEGRPRLPFAAALVALPPGANATVTVLDGEESLLAEGVRPAAGDRPVLREDDVLGPQPAWEEVPLVRDPTWPGPAAFAEEPFAVRRLRVARVVVHPVRWDPDGGRLWVRRAMTVRVAFSGAAAAPDAAGLAPAADRHWDPLLENLVVNFDRMRARRAAAPLPARRAQFERFAAGPARPGAFAFDEDEPEVRVRVDTTGVVYLPYDSLAAYGYPAGVPVAEVSLHRHEYVPDQQPPYVTIELPIEVVDAGGDGIFGPGDWIGAYVQSWADRAQPSQPQRMWGDGDRVYATRVRAPRAGLRVTTRSGWLGQALQPLASYPETQRFEKNYDYYNNHRTLADTLVDAWHWVSSVLYYDRPETVLFEVNHLDTSRAARVTVRLNGRGDTGRWSWVQIVNRMNQPRAARAGTTIVDSVFWSGKGELTRSANVFGSALSEGRTNSVTFWGKTLSGPPDPATNANSRSAFNWIEVEYWRAFRAIRNRLACSSADAAGPFEIAATGLEDSATIAVWDVTDPLAPQRLTGTPVERDGFRWRVRWQDDATAGRRRYVVTSAYELQAPVAYAAVDRARRLDAVTSGDYLVVVPPDWVAAVQPLVDHRRAQGLDVVVATTDAVFDAFNGGRPSAWALRRFFRHAYVHWNASFAVLVGDGSNDPQRFAWESGPDLVPTQRIMGPLLATSAIESFYEGIVSDTWLAWCLECPNPLGSPKFPDLHIGRLPANTTSDVQAMVSKIVAYETVSADDAWRRRLLLMSDDAYSGETFFGGGGTTSSYCRRAYEDVFRRLNEKVASVVVDSAGLAQTDAHVFNLSYYLPNRPEDLVGCAWTPPDTCRCSRPQIESRARLTVTPELMSRLNAGVLWWSFQGHANEYVLSHESFYRSNGQSRGADYDLLANDGRPFFFTAFACHPNAFGHVRENGAVRAGPSLGEMMLTRPNGRGAIAAWGSSGYELLPSGGPSAFQGTRGLAHIHTALARSMFWLPPRDPFLGEAGARVVLGEAVTQAVLWNLTAMAASPFERDVGISYVLLGDPASRLSIGRPQAVVTANTQPVTSGEVVRLRRGTDDTLRVAADLVSAVRIDSVAVSRAEAGGPFTPLPPAAWTLTPPLGDVGAASDGGRRFRLALTDTLRADGFAYRLRTVDRDGLASSFDVVFSFDTALLADGQTVGDLDVVSPRADLRLRVLSPRPLDPAHDLELRLGGALVPFTPEAFAGDTTGREWELVVDRRPYPFGENTLELVALGGATRLHRFTVNVTGDELRVRNLLAFPNPFEEDLGTAFSFSLESIAPVDVLLRVFTVTGRLVHERRERGLLPGYHQLAWDGRDAEGDHVANGVYFYRLLARNDVTTAVHEGRLVKLRKPRRVEEPVAP</sequence>
<feature type="signal peptide" evidence="2">
    <location>
        <begin position="1"/>
        <end position="24"/>
    </location>
</feature>